<dbReference type="AlphaFoldDB" id="A0AAW0PX84"/>
<evidence type="ECO:0000313" key="3">
    <source>
        <dbReference type="Proteomes" id="UP001460270"/>
    </source>
</evidence>
<feature type="compositionally biased region" description="Acidic residues" evidence="1">
    <location>
        <begin position="139"/>
        <end position="150"/>
    </location>
</feature>
<dbReference type="Proteomes" id="UP001460270">
    <property type="component" value="Unassembled WGS sequence"/>
</dbReference>
<protein>
    <submittedName>
        <fullName evidence="2">Uncharacterized protein</fullName>
    </submittedName>
</protein>
<feature type="compositionally biased region" description="Basic and acidic residues" evidence="1">
    <location>
        <begin position="1"/>
        <end position="10"/>
    </location>
</feature>
<comment type="caution">
    <text evidence="2">The sequence shown here is derived from an EMBL/GenBank/DDBJ whole genome shotgun (WGS) entry which is preliminary data.</text>
</comment>
<sequence length="300" mass="33080">MCAREKRNCPETRGLPTRSHARSRAQQPLMASGDATLDAHHPVDPCCGCLEQKERQRTAVDFEDEVTLVSLSITSASSSHRGARALSAHCLLFQLLLRARRKERERERKGEREEERALEISKKRRAARSISSRARQEQQEDEEEAVEEAEAAPRGPVYKLSLRNAAGDLLELTFPSFRSVTRGDAPAAGFTEYNASASAKTDRWIYRAGFGCIRLHGPCDLGTEWSNRLQCHSTWPPGDMCHGNGKQSEDGGRARTVGSVRGGHHVGPPSTGPAPQQPPAHSSPPPRSQPEPGHRRCHCC</sequence>
<evidence type="ECO:0000313" key="2">
    <source>
        <dbReference type="EMBL" id="KAK7929358.1"/>
    </source>
</evidence>
<accession>A0AAW0PX84</accession>
<name>A0AAW0PX84_9GOBI</name>
<organism evidence="2 3">
    <name type="scientific">Mugilogobius chulae</name>
    <name type="common">yellowstripe goby</name>
    <dbReference type="NCBI Taxonomy" id="88201"/>
    <lineage>
        <taxon>Eukaryota</taxon>
        <taxon>Metazoa</taxon>
        <taxon>Chordata</taxon>
        <taxon>Craniata</taxon>
        <taxon>Vertebrata</taxon>
        <taxon>Euteleostomi</taxon>
        <taxon>Actinopterygii</taxon>
        <taxon>Neopterygii</taxon>
        <taxon>Teleostei</taxon>
        <taxon>Neoteleostei</taxon>
        <taxon>Acanthomorphata</taxon>
        <taxon>Gobiaria</taxon>
        <taxon>Gobiiformes</taxon>
        <taxon>Gobioidei</taxon>
        <taxon>Gobiidae</taxon>
        <taxon>Gobionellinae</taxon>
        <taxon>Mugilogobius</taxon>
    </lineage>
</organism>
<feature type="region of interest" description="Disordered" evidence="1">
    <location>
        <begin position="237"/>
        <end position="300"/>
    </location>
</feature>
<feature type="compositionally biased region" description="Basic and acidic residues" evidence="1">
    <location>
        <begin position="103"/>
        <end position="121"/>
    </location>
</feature>
<keyword evidence="3" id="KW-1185">Reference proteome</keyword>
<reference evidence="3" key="1">
    <citation type="submission" date="2024-04" db="EMBL/GenBank/DDBJ databases">
        <title>Salinicola lusitanus LLJ914,a marine bacterium isolated from the Okinawa Trough.</title>
        <authorList>
            <person name="Li J."/>
        </authorList>
    </citation>
    <scope>NUCLEOTIDE SEQUENCE [LARGE SCALE GENOMIC DNA]</scope>
</reference>
<feature type="region of interest" description="Disordered" evidence="1">
    <location>
        <begin position="103"/>
        <end position="122"/>
    </location>
</feature>
<feature type="region of interest" description="Disordered" evidence="1">
    <location>
        <begin position="128"/>
        <end position="152"/>
    </location>
</feature>
<dbReference type="EMBL" id="JBBPFD010000004">
    <property type="protein sequence ID" value="KAK7929358.1"/>
    <property type="molecule type" value="Genomic_DNA"/>
</dbReference>
<feature type="region of interest" description="Disordered" evidence="1">
    <location>
        <begin position="1"/>
        <end position="29"/>
    </location>
</feature>
<evidence type="ECO:0000256" key="1">
    <source>
        <dbReference type="SAM" id="MobiDB-lite"/>
    </source>
</evidence>
<gene>
    <name evidence="2" type="ORF">WMY93_005753</name>
</gene>
<proteinExistence type="predicted"/>
<feature type="compositionally biased region" description="Pro residues" evidence="1">
    <location>
        <begin position="270"/>
        <end position="289"/>
    </location>
</feature>